<feature type="repeat" description="TPR" evidence="3">
    <location>
        <begin position="435"/>
        <end position="468"/>
    </location>
</feature>
<proteinExistence type="predicted"/>
<dbReference type="AlphaFoldDB" id="A0A8G2FHM8"/>
<feature type="compositionally biased region" description="Polar residues" evidence="4">
    <location>
        <begin position="211"/>
        <end position="220"/>
    </location>
</feature>
<keyword evidence="1" id="KW-0677">Repeat</keyword>
<dbReference type="Gene3D" id="1.25.40.10">
    <property type="entry name" value="Tetratricopeptide repeat domain"/>
    <property type="match status" value="4"/>
</dbReference>
<dbReference type="InterPro" id="IPR051685">
    <property type="entry name" value="Ycf3/AcsC/BcsC/TPR_MFPF"/>
</dbReference>
<dbReference type="EMBL" id="FQZR01000003">
    <property type="protein sequence ID" value="SHJ03455.1"/>
    <property type="molecule type" value="Genomic_DNA"/>
</dbReference>
<feature type="compositionally biased region" description="Polar residues" evidence="4">
    <location>
        <begin position="254"/>
        <end position="271"/>
    </location>
</feature>
<evidence type="ECO:0000256" key="2">
    <source>
        <dbReference type="ARBA" id="ARBA00022803"/>
    </source>
</evidence>
<name>A0A8G2FHM8_9BACT</name>
<feature type="region of interest" description="Disordered" evidence="4">
    <location>
        <begin position="142"/>
        <end position="230"/>
    </location>
</feature>
<comment type="caution">
    <text evidence="5">The sequence shown here is derived from an EMBL/GenBank/DDBJ whole genome shotgun (WGS) entry which is preliminary data.</text>
</comment>
<feature type="compositionally biased region" description="Low complexity" evidence="4">
    <location>
        <begin position="154"/>
        <end position="176"/>
    </location>
</feature>
<organism evidence="5 6">
    <name type="scientific">Halodesulfovibrio aestuarii</name>
    <dbReference type="NCBI Taxonomy" id="126333"/>
    <lineage>
        <taxon>Bacteria</taxon>
        <taxon>Pseudomonadati</taxon>
        <taxon>Thermodesulfobacteriota</taxon>
        <taxon>Desulfovibrionia</taxon>
        <taxon>Desulfovibrionales</taxon>
        <taxon>Desulfovibrionaceae</taxon>
        <taxon>Halodesulfovibrio</taxon>
    </lineage>
</organism>
<gene>
    <name evidence="5" type="ORF">SAMN05660830_01431</name>
</gene>
<dbReference type="PANTHER" id="PTHR44943:SF8">
    <property type="entry name" value="TPR REPEAT-CONTAINING PROTEIN MJ0263"/>
    <property type="match status" value="1"/>
</dbReference>
<keyword evidence="2 3" id="KW-0802">TPR repeat</keyword>
<dbReference type="SMART" id="SM00028">
    <property type="entry name" value="TPR"/>
    <property type="match status" value="5"/>
</dbReference>
<feature type="compositionally biased region" description="Polar residues" evidence="4">
    <location>
        <begin position="177"/>
        <end position="199"/>
    </location>
</feature>
<evidence type="ECO:0000313" key="6">
    <source>
        <dbReference type="Proteomes" id="UP000184001"/>
    </source>
</evidence>
<protein>
    <submittedName>
        <fullName evidence="5">Outer membrane protein assembly factor BamD, BamD/ComL family</fullName>
    </submittedName>
</protein>
<dbReference type="SUPFAM" id="SSF48452">
    <property type="entry name" value="TPR-like"/>
    <property type="match status" value="2"/>
</dbReference>
<reference evidence="5 6" key="1">
    <citation type="submission" date="2016-11" db="EMBL/GenBank/DDBJ databases">
        <authorList>
            <person name="Varghese N."/>
            <person name="Submissions S."/>
        </authorList>
    </citation>
    <scope>NUCLEOTIDE SEQUENCE [LARGE SCALE GENOMIC DNA]</scope>
    <source>
        <strain evidence="5 6">DSM 17919</strain>
    </source>
</reference>
<feature type="region of interest" description="Disordered" evidence="4">
    <location>
        <begin position="252"/>
        <end position="280"/>
    </location>
</feature>
<evidence type="ECO:0000256" key="1">
    <source>
        <dbReference type="ARBA" id="ARBA00022737"/>
    </source>
</evidence>
<dbReference type="InterPro" id="IPR019734">
    <property type="entry name" value="TPR_rpt"/>
</dbReference>
<evidence type="ECO:0000256" key="4">
    <source>
        <dbReference type="SAM" id="MobiDB-lite"/>
    </source>
</evidence>
<evidence type="ECO:0000313" key="5">
    <source>
        <dbReference type="EMBL" id="SHJ03455.1"/>
    </source>
</evidence>
<evidence type="ECO:0000256" key="3">
    <source>
        <dbReference type="PROSITE-ProRule" id="PRU00339"/>
    </source>
</evidence>
<dbReference type="Proteomes" id="UP000184001">
    <property type="component" value="Unassembled WGS sequence"/>
</dbReference>
<dbReference type="Pfam" id="PF13174">
    <property type="entry name" value="TPR_6"/>
    <property type="match status" value="2"/>
</dbReference>
<dbReference type="PROSITE" id="PS50005">
    <property type="entry name" value="TPR"/>
    <property type="match status" value="2"/>
</dbReference>
<feature type="repeat" description="TPR" evidence="3">
    <location>
        <begin position="547"/>
        <end position="580"/>
    </location>
</feature>
<dbReference type="PANTHER" id="PTHR44943">
    <property type="entry name" value="CELLULOSE SYNTHASE OPERON PROTEIN C"/>
    <property type="match status" value="1"/>
</dbReference>
<accession>A0A8G2FHM8</accession>
<dbReference type="Pfam" id="PF13432">
    <property type="entry name" value="TPR_16"/>
    <property type="match status" value="1"/>
</dbReference>
<dbReference type="InterPro" id="IPR011990">
    <property type="entry name" value="TPR-like_helical_dom_sf"/>
</dbReference>
<dbReference type="Pfam" id="PF13181">
    <property type="entry name" value="TPR_8"/>
    <property type="match status" value="1"/>
</dbReference>
<dbReference type="RefSeq" id="WP_073020996.1">
    <property type="nucleotide sequence ID" value="NZ_CP192219.1"/>
</dbReference>
<sequence length="974" mass="110606">MIKHISSRLIWLIVAVGFVLPALPAETQAASWYWGEHSKFERLVIAFDTPVKNFTLSRTGKNELTFVTPQKQQAVKSFKPIKNGRLIKSSKYLAAPKNTKKSLRIRTKLNGFRFKTSRAANNKIAIDIYPDRKGKFTPVAKKKQVPAKKIATGKKPSTKNSAAKKTATVKKTANPKQQPVKTASSVAQKTTSPAVNKVSSSKEEKRPFFSADNTFRSPVNTGGPEKWVAKQTSSPAIPPVQNTTPADAPLAAQATKNKAGQQPQQTASNTMKEPMPPVGKVTIPEKKLEKVVSSDEAKTEIVWVDKDGNEVPAPPSPERLLNVAKTALNNGTYTEALDIYKELKRMPTLTKKQRYEVLNGIADTLYAMGKDNLANNYESIIAATTEAMNFDLKSPKVPSLLLRLGYTNLKIGNVREAGAYFNILRRNHPKDDLVPSTYYYWGEHYFKEKDWQKAADNFQYIVQKYPDTSFVREAGVGLAKSLYQLAYYDQAYQIVDYVGKRWPRFYLDYPPFLSQMGDVAYRLGKADEARTHYWTYYNIDPDGDDADMVLARLGDIYLETDEFEAAREIYEEAVRKFPDRDGGLVSLMRLAEEGKYDTPTISDMFSVFDKPYSLKPLEIYSKIIEEHPDSRLAPLARLKKSIWYLWNNQHPEALATASSFMEKYPSHELVPRVKEVAMRSFSVLTANNIKEENYEKILQIWDDFPIVHNQETKLTPESRVALALSMWKKNKPSKALKVLDPFFQQLKIPEYSEMGLNLALSVYVDNERWSDIIDLAHRVELWELKKESKNQLDYAVALAYENLDKPDKAVDLWNRLKSIEDMPRAKEAYVNYFLSRDAERREEFEPAYKLAIGALRSFKELAAKNPKKADNEKIRDLLSSLVDITERTGRADEALEWARELSLAVTENDPGYAAMRYRIASLYKKNGDTEKWRDILTQLATADPQSLYGRMATSDLTTQDLSKDASSFSPTGRL</sequence>